<feature type="transmembrane region" description="Helical" evidence="1">
    <location>
        <begin position="288"/>
        <end position="307"/>
    </location>
</feature>
<feature type="transmembrane region" description="Helical" evidence="1">
    <location>
        <begin position="185"/>
        <end position="205"/>
    </location>
</feature>
<evidence type="ECO:0000313" key="2">
    <source>
        <dbReference type="EMBL" id="KAK3671510.1"/>
    </source>
</evidence>
<dbReference type="AlphaFoldDB" id="A0AAE0TQ96"/>
<keyword evidence="3" id="KW-1185">Reference proteome</keyword>
<accession>A0AAE0TQ96</accession>
<keyword evidence="1" id="KW-0812">Transmembrane</keyword>
<evidence type="ECO:0000256" key="1">
    <source>
        <dbReference type="SAM" id="Phobius"/>
    </source>
</evidence>
<organism evidence="2 3">
    <name type="scientific">Recurvomyces mirabilis</name>
    <dbReference type="NCBI Taxonomy" id="574656"/>
    <lineage>
        <taxon>Eukaryota</taxon>
        <taxon>Fungi</taxon>
        <taxon>Dikarya</taxon>
        <taxon>Ascomycota</taxon>
        <taxon>Pezizomycotina</taxon>
        <taxon>Dothideomycetes</taxon>
        <taxon>Dothideomycetidae</taxon>
        <taxon>Mycosphaerellales</taxon>
        <taxon>Teratosphaeriaceae</taxon>
        <taxon>Recurvomyces</taxon>
    </lineage>
</organism>
<feature type="transmembrane region" description="Helical" evidence="1">
    <location>
        <begin position="159"/>
        <end position="180"/>
    </location>
</feature>
<reference evidence="2" key="1">
    <citation type="submission" date="2023-07" db="EMBL/GenBank/DDBJ databases">
        <title>Black Yeasts Isolated from many extreme environments.</title>
        <authorList>
            <person name="Coleine C."/>
            <person name="Stajich J.E."/>
            <person name="Selbmann L."/>
        </authorList>
    </citation>
    <scope>NUCLEOTIDE SEQUENCE</scope>
    <source>
        <strain evidence="2">CCFEE 5485</strain>
    </source>
</reference>
<protein>
    <submittedName>
        <fullName evidence="2">Uncharacterized protein</fullName>
    </submittedName>
</protein>
<dbReference type="Proteomes" id="UP001274830">
    <property type="component" value="Unassembled WGS sequence"/>
</dbReference>
<name>A0AAE0TQ96_9PEZI</name>
<gene>
    <name evidence="2" type="ORF">LTR78_008609</name>
</gene>
<comment type="caution">
    <text evidence="2">The sequence shown here is derived from an EMBL/GenBank/DDBJ whole genome shotgun (WGS) entry which is preliminary data.</text>
</comment>
<dbReference type="EMBL" id="JAUTXT010000042">
    <property type="protein sequence ID" value="KAK3671510.1"/>
    <property type="molecule type" value="Genomic_DNA"/>
</dbReference>
<evidence type="ECO:0000313" key="3">
    <source>
        <dbReference type="Proteomes" id="UP001274830"/>
    </source>
</evidence>
<proteinExistence type="predicted"/>
<sequence>MDVLASPTARIRPNVADDPNFNLVPRSTLYRLQLFMMDIASPWSRFCLDAAGLIALADINTVARRTVLTGNSTWLDIFVLCPGMHKQQNATDLNRGEYPACAAMTTGYVFRVENPAAVCFLQRVGRTGHLTTLNVEELPAMSWWQKTMHSFFDLNTTSLVSITMYVLATGLTLLALLGLFHLRDVWGCTAILIYILIRAINVYIIRARASVDWKGAKEDNEAGSLMILLSQDRWIRMKGSVSDLKAVTSGQWLRDVTATEDSLSNCSTLLIYLNVIVAVNAEHHSKMLLIVLLLCSAALLGIANLSVESTGSFTMAGRAIKTSGKPKKYERRLHMAEELIKETNRRDWAEGLGMVKPESGHYTGQPTM</sequence>
<keyword evidence="1" id="KW-0472">Membrane</keyword>
<keyword evidence="1" id="KW-1133">Transmembrane helix</keyword>